<evidence type="ECO:0000256" key="1">
    <source>
        <dbReference type="SAM" id="MobiDB-lite"/>
    </source>
</evidence>
<dbReference type="AlphaFoldDB" id="A0A067N5Y4"/>
<accession>A0A067N5Y4</accession>
<evidence type="ECO:0000313" key="3">
    <source>
        <dbReference type="EMBL" id="KDQ19547.1"/>
    </source>
</evidence>
<organism evidence="3 4">
    <name type="scientific">Botryobasidium botryosum (strain FD-172 SS1)</name>
    <dbReference type="NCBI Taxonomy" id="930990"/>
    <lineage>
        <taxon>Eukaryota</taxon>
        <taxon>Fungi</taxon>
        <taxon>Dikarya</taxon>
        <taxon>Basidiomycota</taxon>
        <taxon>Agaricomycotina</taxon>
        <taxon>Agaricomycetes</taxon>
        <taxon>Cantharellales</taxon>
        <taxon>Botryobasidiaceae</taxon>
        <taxon>Botryobasidium</taxon>
    </lineage>
</organism>
<dbReference type="STRING" id="930990.A0A067N5Y4"/>
<evidence type="ECO:0008006" key="5">
    <source>
        <dbReference type="Google" id="ProtNLM"/>
    </source>
</evidence>
<dbReference type="EMBL" id="KL198019">
    <property type="protein sequence ID" value="KDQ19547.1"/>
    <property type="molecule type" value="Genomic_DNA"/>
</dbReference>
<feature type="region of interest" description="Disordered" evidence="1">
    <location>
        <begin position="364"/>
        <end position="384"/>
    </location>
</feature>
<proteinExistence type="predicted"/>
<evidence type="ECO:0000313" key="4">
    <source>
        <dbReference type="Proteomes" id="UP000027195"/>
    </source>
</evidence>
<keyword evidence="2" id="KW-0472">Membrane</keyword>
<dbReference type="Proteomes" id="UP000027195">
    <property type="component" value="Unassembled WGS sequence"/>
</dbReference>
<feature type="compositionally biased region" description="Pro residues" evidence="1">
    <location>
        <begin position="418"/>
        <end position="429"/>
    </location>
</feature>
<keyword evidence="4" id="KW-1185">Reference proteome</keyword>
<sequence>MHFKHHGVPDPESLVVRPPKYPYTIRGLLDFPRRLRCPPPPFNDARLPSYAVTPNFRVNLEDLIDGKHLPPLTVRDFEDYLLFVERSAQNLYAHSAPLIHGSRLNLFPSYFILWLKQYSERYSEWIAEDLGLSKDHLTVPTSPSSLAHNASAYLSPSRNLAYFFACAKETFFSQTSPLRLDVSNEVLMPFMRPPPPPDVTLSWADIHPPPQLLGPVKHEVERTLQHSLDSFVRISFTNTGNARRYFGMTAGPLVVALGLIPLWLSLFCGKSREYRLIGIPLFLLGFLMFLATKNGICLIIYSFGYARQLYAWELPRSKHGDPPPLRLTMSAPAPAFGQPSPIISITSPPSAHLRPESPAADVTITTSRTSASPRNSTSSITSDGSDHGIVISEAFPCEFSVSLPAPPLKASSRRDSLPPSPVGSSGPPPLARTFSGIPVEAFTVAKPFSPRDIQMMTPVTQVYSPLIMRAQWEIVARGMLVSLCLSIVLTCVIVSLPTKG</sequence>
<reference evidence="4" key="1">
    <citation type="journal article" date="2014" name="Proc. Natl. Acad. Sci. U.S.A.">
        <title>Extensive sampling of basidiomycete genomes demonstrates inadequacy of the white-rot/brown-rot paradigm for wood decay fungi.</title>
        <authorList>
            <person name="Riley R."/>
            <person name="Salamov A.A."/>
            <person name="Brown D.W."/>
            <person name="Nagy L.G."/>
            <person name="Floudas D."/>
            <person name="Held B.W."/>
            <person name="Levasseur A."/>
            <person name="Lombard V."/>
            <person name="Morin E."/>
            <person name="Otillar R."/>
            <person name="Lindquist E.A."/>
            <person name="Sun H."/>
            <person name="LaButti K.M."/>
            <person name="Schmutz J."/>
            <person name="Jabbour D."/>
            <person name="Luo H."/>
            <person name="Baker S.E."/>
            <person name="Pisabarro A.G."/>
            <person name="Walton J.D."/>
            <person name="Blanchette R.A."/>
            <person name="Henrissat B."/>
            <person name="Martin F."/>
            <person name="Cullen D."/>
            <person name="Hibbett D.S."/>
            <person name="Grigoriev I.V."/>
        </authorList>
    </citation>
    <scope>NUCLEOTIDE SEQUENCE [LARGE SCALE GENOMIC DNA]</scope>
    <source>
        <strain evidence="4">FD-172 SS1</strain>
    </source>
</reference>
<feature type="compositionally biased region" description="Polar residues" evidence="1">
    <location>
        <begin position="364"/>
        <end position="383"/>
    </location>
</feature>
<feature type="transmembrane region" description="Helical" evidence="2">
    <location>
        <begin position="245"/>
        <end position="264"/>
    </location>
</feature>
<dbReference type="OrthoDB" id="3232309at2759"/>
<keyword evidence="2" id="KW-0812">Transmembrane</keyword>
<evidence type="ECO:0000256" key="2">
    <source>
        <dbReference type="SAM" id="Phobius"/>
    </source>
</evidence>
<feature type="transmembrane region" description="Helical" evidence="2">
    <location>
        <begin position="474"/>
        <end position="496"/>
    </location>
</feature>
<feature type="region of interest" description="Disordered" evidence="1">
    <location>
        <begin position="408"/>
        <end position="429"/>
    </location>
</feature>
<dbReference type="InParanoid" id="A0A067N5Y4"/>
<name>A0A067N5Y4_BOTB1</name>
<gene>
    <name evidence="3" type="ORF">BOTBODRAFT_170629</name>
</gene>
<feature type="transmembrane region" description="Helical" evidence="2">
    <location>
        <begin position="276"/>
        <end position="301"/>
    </location>
</feature>
<dbReference type="PANTHER" id="PTHR39466">
    <property type="entry name" value="RGS DOMAIN-CONTAINING PROTEIN"/>
    <property type="match status" value="1"/>
</dbReference>
<dbReference type="PANTHER" id="PTHR39466:SF1">
    <property type="entry name" value="RGS DOMAIN-CONTAINING PROTEIN"/>
    <property type="match status" value="1"/>
</dbReference>
<dbReference type="HOGENOM" id="CLU_008678_1_0_1"/>
<protein>
    <recommendedName>
        <fullName evidence="5">RGS domain-containing protein</fullName>
    </recommendedName>
</protein>
<keyword evidence="2" id="KW-1133">Transmembrane helix</keyword>